<keyword evidence="2" id="KW-1185">Reference proteome</keyword>
<dbReference type="EMBL" id="BGZK01000015">
    <property type="protein sequence ID" value="GBP04851.1"/>
    <property type="molecule type" value="Genomic_DNA"/>
</dbReference>
<evidence type="ECO:0000313" key="2">
    <source>
        <dbReference type="Proteomes" id="UP000299102"/>
    </source>
</evidence>
<proteinExistence type="predicted"/>
<name>A0A4C1SUY3_EUMVA</name>
<dbReference type="OrthoDB" id="6931783at2759"/>
<accession>A0A4C1SUY3</accession>
<organism evidence="1 2">
    <name type="scientific">Eumeta variegata</name>
    <name type="common">Bagworm moth</name>
    <name type="synonym">Eumeta japonica</name>
    <dbReference type="NCBI Taxonomy" id="151549"/>
    <lineage>
        <taxon>Eukaryota</taxon>
        <taxon>Metazoa</taxon>
        <taxon>Ecdysozoa</taxon>
        <taxon>Arthropoda</taxon>
        <taxon>Hexapoda</taxon>
        <taxon>Insecta</taxon>
        <taxon>Pterygota</taxon>
        <taxon>Neoptera</taxon>
        <taxon>Endopterygota</taxon>
        <taxon>Lepidoptera</taxon>
        <taxon>Glossata</taxon>
        <taxon>Ditrysia</taxon>
        <taxon>Tineoidea</taxon>
        <taxon>Psychidae</taxon>
        <taxon>Oiketicinae</taxon>
        <taxon>Eumeta</taxon>
    </lineage>
</organism>
<reference evidence="1 2" key="1">
    <citation type="journal article" date="2019" name="Commun. Biol.">
        <title>The bagworm genome reveals a unique fibroin gene that provides high tensile strength.</title>
        <authorList>
            <person name="Kono N."/>
            <person name="Nakamura H."/>
            <person name="Ohtoshi R."/>
            <person name="Tomita M."/>
            <person name="Numata K."/>
            <person name="Arakawa K."/>
        </authorList>
    </citation>
    <scope>NUCLEOTIDE SEQUENCE [LARGE SCALE GENOMIC DNA]</scope>
</reference>
<gene>
    <name evidence="1" type="ORF">EVAR_3754_1</name>
</gene>
<dbReference type="AlphaFoldDB" id="A0A4C1SUY3"/>
<dbReference type="Proteomes" id="UP000299102">
    <property type="component" value="Unassembled WGS sequence"/>
</dbReference>
<comment type="caution">
    <text evidence="1">The sequence shown here is derived from an EMBL/GenBank/DDBJ whole genome shotgun (WGS) entry which is preliminary data.</text>
</comment>
<evidence type="ECO:0000313" key="1">
    <source>
        <dbReference type="EMBL" id="GBP04851.1"/>
    </source>
</evidence>
<sequence>MKGQEPRRSISKIGASVVLLPLTPNGFPVNNQHSPDILGIALVKVVALRLRGIETLQRLNSDLRLVLLKLSPLMGDRPNPIKTITNWKRVSVALEKIDIFALSDISDDIVLTDEINYAIGSLTTHVTSG</sequence>
<protein>
    <submittedName>
        <fullName evidence="1">Uncharacterized protein</fullName>
    </submittedName>
</protein>